<keyword evidence="3" id="KW-1185">Reference proteome</keyword>
<feature type="region of interest" description="Disordered" evidence="1">
    <location>
        <begin position="293"/>
        <end position="414"/>
    </location>
</feature>
<dbReference type="Proteomes" id="UP001334248">
    <property type="component" value="Unassembled WGS sequence"/>
</dbReference>
<evidence type="ECO:0000313" key="2">
    <source>
        <dbReference type="EMBL" id="KAK5939999.1"/>
    </source>
</evidence>
<dbReference type="RefSeq" id="XP_064728089.1">
    <property type="nucleotide sequence ID" value="XM_064875825.1"/>
</dbReference>
<name>A0ABR0RIQ8_9EURO</name>
<dbReference type="GeneID" id="90000866"/>
<feature type="compositionally biased region" description="Basic and acidic residues" evidence="1">
    <location>
        <begin position="396"/>
        <end position="405"/>
    </location>
</feature>
<protein>
    <submittedName>
        <fullName evidence="2">Uncharacterized protein</fullName>
    </submittedName>
</protein>
<evidence type="ECO:0000313" key="3">
    <source>
        <dbReference type="Proteomes" id="UP001334248"/>
    </source>
</evidence>
<reference evidence="2 3" key="1">
    <citation type="journal article" date="2023" name="Res Sq">
        <title>Genomic and morphological characterization of Knufia obscura isolated from the Mars 2020 spacecraft assembly facility.</title>
        <authorList>
            <person name="Chander A.M."/>
            <person name="Teixeira M.M."/>
            <person name="Singh N.K."/>
            <person name="Williams M.P."/>
            <person name="Parker C.W."/>
            <person name="Leo P."/>
            <person name="Stajich J.E."/>
            <person name="Torok T."/>
            <person name="Tighe S."/>
            <person name="Mason C.E."/>
            <person name="Venkateswaran K."/>
        </authorList>
    </citation>
    <scope>NUCLEOTIDE SEQUENCE [LARGE SCALE GENOMIC DNA]</scope>
    <source>
        <strain evidence="2 3">CCFEE 5817</strain>
    </source>
</reference>
<sequence length="443" mass="50677">MEVTPKWSRAVPKFTKNTQAWWQLKTKWSEQEYINRRAAVIRKIRERWPDSNMLNGHGSKPRQEASDLLRPLVAAFDDSSWSDPSTSGQKFEKRLEMYTSWAFYLNRHFKLDESAPVTTLPTIPPYQPIQNDSKDSKVLPVTRVDPIRHEPEYWSETTSDEIVQRAESTTVEPLPKSEVKPQADTDWDDIEVQIDANALDLGTVWLPMIDLKPVLRGQPCHWEDFELHELYNQFSQETGLKVDPTKHEFVYLSRGTKFVFYRPGAYKVMLKRFSQAASGQHNVLRLLIQPRSSHNLTPSTHRTTPALRGKKFDVQQITPQSRAKSRFTGSETDYSSDSSQEMERPMKRLKHLSTESETVDETIDSTIDSTIPDSTEGTNSALDGWKAVNGAAQSDLRIEQEDRPTKSRPATSGFGEVIDLLLTSTQEQGNVKSEAQLTQETEY</sequence>
<evidence type="ECO:0000256" key="1">
    <source>
        <dbReference type="SAM" id="MobiDB-lite"/>
    </source>
</evidence>
<gene>
    <name evidence="2" type="ORF">PMZ80_007417</name>
</gene>
<feature type="compositionally biased region" description="Polar residues" evidence="1">
    <location>
        <begin position="293"/>
        <end position="303"/>
    </location>
</feature>
<proteinExistence type="predicted"/>
<accession>A0ABR0RIQ8</accession>
<comment type="caution">
    <text evidence="2">The sequence shown here is derived from an EMBL/GenBank/DDBJ whole genome shotgun (WGS) entry which is preliminary data.</text>
</comment>
<feature type="compositionally biased region" description="Polar residues" evidence="1">
    <location>
        <begin position="364"/>
        <end position="381"/>
    </location>
</feature>
<feature type="compositionally biased region" description="Polar residues" evidence="1">
    <location>
        <begin position="315"/>
        <end position="339"/>
    </location>
</feature>
<dbReference type="EMBL" id="JAVHJV010000009">
    <property type="protein sequence ID" value="KAK5939999.1"/>
    <property type="molecule type" value="Genomic_DNA"/>
</dbReference>
<organism evidence="2 3">
    <name type="scientific">Knufia obscura</name>
    <dbReference type="NCBI Taxonomy" id="1635080"/>
    <lineage>
        <taxon>Eukaryota</taxon>
        <taxon>Fungi</taxon>
        <taxon>Dikarya</taxon>
        <taxon>Ascomycota</taxon>
        <taxon>Pezizomycotina</taxon>
        <taxon>Eurotiomycetes</taxon>
        <taxon>Chaetothyriomycetidae</taxon>
        <taxon>Chaetothyriales</taxon>
        <taxon>Trichomeriaceae</taxon>
        <taxon>Knufia</taxon>
    </lineage>
</organism>